<name>G9WHW9_9LACO</name>
<evidence type="ECO:0000313" key="2">
    <source>
        <dbReference type="Proteomes" id="UP000004959"/>
    </source>
</evidence>
<dbReference type="AlphaFoldDB" id="G9WHW9"/>
<protein>
    <submittedName>
        <fullName evidence="1">Uncharacterized protein</fullName>
    </submittedName>
</protein>
<keyword evidence="2" id="KW-1185">Reference proteome</keyword>
<accession>G9WHW9</accession>
<organism evidence="1 2">
    <name type="scientific">Oenococcus kitaharae DSM 17330</name>
    <dbReference type="NCBI Taxonomy" id="1045004"/>
    <lineage>
        <taxon>Bacteria</taxon>
        <taxon>Bacillati</taxon>
        <taxon>Bacillota</taxon>
        <taxon>Bacilli</taxon>
        <taxon>Lactobacillales</taxon>
        <taxon>Lactobacillaceae</taxon>
        <taxon>Oenococcus</taxon>
    </lineage>
</organism>
<sequence>MGLFIKEALFKTYMQQVDPKLVYEPGHAVISVNIVNLNPVTNCVYIGDDFFFAARYNDAFDAFSNGFVLTKHQIASITLKSKALADQLIIETTEEDPHSHQPLTLKMSLPKINQTSWHVKNLKLLRQRLAKA</sequence>
<dbReference type="RefSeq" id="WP_007745417.1">
    <property type="nucleotide sequence ID" value="NZ_CM001398.1"/>
</dbReference>
<proteinExistence type="predicted"/>
<dbReference type="Proteomes" id="UP000004959">
    <property type="component" value="Chromosome"/>
</dbReference>
<evidence type="ECO:0000313" key="1">
    <source>
        <dbReference type="EMBL" id="EHN58854.1"/>
    </source>
</evidence>
<dbReference type="EMBL" id="AFVZ01000001">
    <property type="protein sequence ID" value="EHN58854.1"/>
    <property type="molecule type" value="Genomic_DNA"/>
</dbReference>
<dbReference type="PATRIC" id="fig|1045004.4.peg.747"/>
<dbReference type="OrthoDB" id="2290714at2"/>
<reference evidence="1 2" key="1">
    <citation type="journal article" date="2012" name="PLoS ONE">
        <title>Functional divergence in the genus oenococcus as predicted by genome sequencing of the newly-described species, Oenococcus kitaharae.</title>
        <authorList>
            <person name="Borneman A.R."/>
            <person name="McCarthy J.M."/>
            <person name="Chambers P.J."/>
            <person name="Bartowsky E.J."/>
        </authorList>
    </citation>
    <scope>NUCLEOTIDE SEQUENCE [LARGE SCALE GENOMIC DNA]</scope>
    <source>
        <strain evidence="2">DSM17330</strain>
    </source>
</reference>
<gene>
    <name evidence="1" type="ORF">OKIT_0745</name>
</gene>
<dbReference type="HOGENOM" id="CLU_157930_0_0_9"/>
<comment type="caution">
    <text evidence="1">The sequence shown here is derived from an EMBL/GenBank/DDBJ whole genome shotgun (WGS) entry which is preliminary data.</text>
</comment>